<dbReference type="Proteomes" id="UP000019487">
    <property type="component" value="Unassembled WGS sequence"/>
</dbReference>
<dbReference type="InterPro" id="IPR002889">
    <property type="entry name" value="WSC_carb-bd"/>
</dbReference>
<feature type="compositionally biased region" description="Low complexity" evidence="5">
    <location>
        <begin position="175"/>
        <end position="212"/>
    </location>
</feature>
<feature type="compositionally biased region" description="Low complexity" evidence="5">
    <location>
        <begin position="251"/>
        <end position="263"/>
    </location>
</feature>
<feature type="compositionally biased region" description="Polar residues" evidence="5">
    <location>
        <begin position="213"/>
        <end position="224"/>
    </location>
</feature>
<dbReference type="EMBL" id="AYSA01000244">
    <property type="protein sequence ID" value="ESZ94485.1"/>
    <property type="molecule type" value="Genomic_DNA"/>
</dbReference>
<gene>
    <name evidence="8" type="ORF">SBOR_5133</name>
</gene>
<name>W9CIX8_SCLBF</name>
<organism evidence="8 9">
    <name type="scientific">Sclerotinia borealis (strain F-4128)</name>
    <dbReference type="NCBI Taxonomy" id="1432307"/>
    <lineage>
        <taxon>Eukaryota</taxon>
        <taxon>Fungi</taxon>
        <taxon>Dikarya</taxon>
        <taxon>Ascomycota</taxon>
        <taxon>Pezizomycotina</taxon>
        <taxon>Leotiomycetes</taxon>
        <taxon>Helotiales</taxon>
        <taxon>Sclerotiniaceae</taxon>
        <taxon>Sclerotinia</taxon>
    </lineage>
</organism>
<feature type="region of interest" description="Disordered" evidence="5">
    <location>
        <begin position="376"/>
        <end position="401"/>
    </location>
</feature>
<evidence type="ECO:0000313" key="9">
    <source>
        <dbReference type="Proteomes" id="UP000019487"/>
    </source>
</evidence>
<dbReference type="GO" id="GO:0016020">
    <property type="term" value="C:membrane"/>
    <property type="evidence" value="ECO:0007669"/>
    <property type="project" value="UniProtKB-SubCell"/>
</dbReference>
<dbReference type="HOGENOM" id="CLU_024893_2_0_1"/>
<dbReference type="AlphaFoldDB" id="W9CIX8"/>
<feature type="domain" description="WSC" evidence="7">
    <location>
        <begin position="27"/>
        <end position="112"/>
    </location>
</feature>
<accession>W9CIX8</accession>
<comment type="caution">
    <text evidence="8">The sequence shown here is derived from an EMBL/GenBank/DDBJ whole genome shotgun (WGS) entry which is preliminary data.</text>
</comment>
<evidence type="ECO:0000256" key="5">
    <source>
        <dbReference type="SAM" id="MobiDB-lite"/>
    </source>
</evidence>
<dbReference type="PANTHER" id="PTHR15549:SF31">
    <property type="entry name" value="WSC DOMAIN-CONTAINING PROTEIN"/>
    <property type="match status" value="1"/>
</dbReference>
<evidence type="ECO:0000256" key="3">
    <source>
        <dbReference type="ARBA" id="ARBA00022989"/>
    </source>
</evidence>
<dbReference type="Pfam" id="PF01822">
    <property type="entry name" value="WSC"/>
    <property type="match status" value="1"/>
</dbReference>
<keyword evidence="2 6" id="KW-0812">Transmembrane</keyword>
<evidence type="ECO:0000256" key="6">
    <source>
        <dbReference type="SAM" id="Phobius"/>
    </source>
</evidence>
<comment type="subcellular location">
    <subcellularLocation>
        <location evidence="1">Membrane</location>
        <topology evidence="1">Single-pass membrane protein</topology>
    </subcellularLocation>
</comment>
<evidence type="ECO:0000256" key="4">
    <source>
        <dbReference type="ARBA" id="ARBA00023136"/>
    </source>
</evidence>
<feature type="transmembrane region" description="Helical" evidence="6">
    <location>
        <begin position="270"/>
        <end position="292"/>
    </location>
</feature>
<feature type="region of interest" description="Disordered" evidence="5">
    <location>
        <begin position="175"/>
        <end position="224"/>
    </location>
</feature>
<dbReference type="PROSITE" id="PS51212">
    <property type="entry name" value="WSC"/>
    <property type="match status" value="1"/>
</dbReference>
<dbReference type="OrthoDB" id="2537459at2759"/>
<keyword evidence="9" id="KW-1185">Reference proteome</keyword>
<keyword evidence="3 6" id="KW-1133">Transmembrane helix</keyword>
<dbReference type="PANTHER" id="PTHR15549">
    <property type="entry name" value="PAIRED IMMUNOGLOBULIN-LIKE TYPE 2 RECEPTOR"/>
    <property type="match status" value="1"/>
</dbReference>
<evidence type="ECO:0000256" key="2">
    <source>
        <dbReference type="ARBA" id="ARBA00022692"/>
    </source>
</evidence>
<evidence type="ECO:0000259" key="7">
    <source>
        <dbReference type="PROSITE" id="PS51212"/>
    </source>
</evidence>
<keyword evidence="4 6" id="KW-0472">Membrane</keyword>
<dbReference type="GO" id="GO:0071944">
    <property type="term" value="C:cell periphery"/>
    <property type="evidence" value="ECO:0007669"/>
    <property type="project" value="UniProtKB-ARBA"/>
</dbReference>
<reference evidence="8 9" key="1">
    <citation type="journal article" date="2014" name="Genome Announc.">
        <title>Draft genome sequence of Sclerotinia borealis, a psychrophilic plant pathogenic fungus.</title>
        <authorList>
            <person name="Mardanov A.V."/>
            <person name="Beletsky A.V."/>
            <person name="Kadnikov V.V."/>
            <person name="Ignatov A.N."/>
            <person name="Ravin N.V."/>
        </authorList>
    </citation>
    <scope>NUCLEOTIDE SEQUENCE [LARGE SCALE GENOMIC DNA]</scope>
    <source>
        <strain evidence="9">F-4157</strain>
    </source>
</reference>
<proteinExistence type="predicted"/>
<feature type="compositionally biased region" description="Basic and acidic residues" evidence="5">
    <location>
        <begin position="376"/>
        <end position="394"/>
    </location>
</feature>
<dbReference type="InterPro" id="IPR051694">
    <property type="entry name" value="Immunoregulatory_rcpt-like"/>
</dbReference>
<dbReference type="STRING" id="1432307.W9CIX8"/>
<protein>
    <recommendedName>
        <fullName evidence="7">WSC domain-containing protein</fullName>
    </recommendedName>
</protein>
<sequence>MFHSLRDVYRFGVAAIFVFTLIEHVNGVSMEYCSSLNTGSGSGNSSIYQSDGLCHDFCVEDYAFAIVQGQYCWCSNYVPGTTTSTSDCSTSCPGYPDDTCGGDETYGYISLTLSPSGTKGATAAAASTSSAKVSTKTQSLSSSLFPVSCFFSFASGVTSSSSSPDPVTIYSTVTEVTSSSSSELPKTTTSTSTSTTPTTSSTSQTTVVAQKSPTSASTMPTWTPTPVISLETITGQVRTVTVTPTAPPNESSTSSVSKSTAASGLTTGGAVGLTIGLVALIAIIAGITYFCIRKRRQEKAEEYAAVNSRRESLAGVGGPIPSRTMSENSRYVLGTDGRRVVETWEPELHTPGSRKSQLMPVDPRLDPFAAVYQRGDNKSRESFNTIRDDHDYSRRVHPQGPILRAVNPDPD</sequence>
<evidence type="ECO:0000313" key="8">
    <source>
        <dbReference type="EMBL" id="ESZ94485.1"/>
    </source>
</evidence>
<feature type="region of interest" description="Disordered" evidence="5">
    <location>
        <begin position="242"/>
        <end position="263"/>
    </location>
</feature>
<dbReference type="SMART" id="SM00321">
    <property type="entry name" value="WSC"/>
    <property type="match status" value="1"/>
</dbReference>
<evidence type="ECO:0000256" key="1">
    <source>
        <dbReference type="ARBA" id="ARBA00004167"/>
    </source>
</evidence>